<keyword evidence="4" id="KW-1185">Reference proteome</keyword>
<gene>
    <name evidence="3" type="ORF">CONPUDRAFT_147226</name>
</gene>
<name>A0A5M3MAP8_CONPW</name>
<comment type="caution">
    <text evidence="3">The sequence shown here is derived from an EMBL/GenBank/DDBJ whole genome shotgun (WGS) entry which is preliminary data.</text>
</comment>
<organism evidence="3 4">
    <name type="scientific">Coniophora puteana (strain RWD-64-598)</name>
    <name type="common">Brown rot fungus</name>
    <dbReference type="NCBI Taxonomy" id="741705"/>
    <lineage>
        <taxon>Eukaryota</taxon>
        <taxon>Fungi</taxon>
        <taxon>Dikarya</taxon>
        <taxon>Basidiomycota</taxon>
        <taxon>Agaricomycotina</taxon>
        <taxon>Agaricomycetes</taxon>
        <taxon>Agaricomycetidae</taxon>
        <taxon>Boletales</taxon>
        <taxon>Coniophorineae</taxon>
        <taxon>Coniophoraceae</taxon>
        <taxon>Coniophora</taxon>
    </lineage>
</organism>
<evidence type="ECO:0000313" key="3">
    <source>
        <dbReference type="EMBL" id="EIW75695.1"/>
    </source>
</evidence>
<feature type="region of interest" description="Disordered" evidence="1">
    <location>
        <begin position="109"/>
        <end position="128"/>
    </location>
</feature>
<protein>
    <submittedName>
        <fullName evidence="3">Uncharacterized protein</fullName>
    </submittedName>
</protein>
<dbReference type="EMBL" id="JH711588">
    <property type="protein sequence ID" value="EIW75695.1"/>
    <property type="molecule type" value="Genomic_DNA"/>
</dbReference>
<evidence type="ECO:0000256" key="1">
    <source>
        <dbReference type="SAM" id="MobiDB-lite"/>
    </source>
</evidence>
<reference evidence="4" key="1">
    <citation type="journal article" date="2012" name="Science">
        <title>The Paleozoic origin of enzymatic lignin decomposition reconstructed from 31 fungal genomes.</title>
        <authorList>
            <person name="Floudas D."/>
            <person name="Binder M."/>
            <person name="Riley R."/>
            <person name="Barry K."/>
            <person name="Blanchette R.A."/>
            <person name="Henrissat B."/>
            <person name="Martinez A.T."/>
            <person name="Otillar R."/>
            <person name="Spatafora J.W."/>
            <person name="Yadav J.S."/>
            <person name="Aerts A."/>
            <person name="Benoit I."/>
            <person name="Boyd A."/>
            <person name="Carlson A."/>
            <person name="Copeland A."/>
            <person name="Coutinho P.M."/>
            <person name="de Vries R.P."/>
            <person name="Ferreira P."/>
            <person name="Findley K."/>
            <person name="Foster B."/>
            <person name="Gaskell J."/>
            <person name="Glotzer D."/>
            <person name="Gorecki P."/>
            <person name="Heitman J."/>
            <person name="Hesse C."/>
            <person name="Hori C."/>
            <person name="Igarashi K."/>
            <person name="Jurgens J.A."/>
            <person name="Kallen N."/>
            <person name="Kersten P."/>
            <person name="Kohler A."/>
            <person name="Kuees U."/>
            <person name="Kumar T.K.A."/>
            <person name="Kuo A."/>
            <person name="LaButti K."/>
            <person name="Larrondo L.F."/>
            <person name="Lindquist E."/>
            <person name="Ling A."/>
            <person name="Lombard V."/>
            <person name="Lucas S."/>
            <person name="Lundell T."/>
            <person name="Martin R."/>
            <person name="McLaughlin D.J."/>
            <person name="Morgenstern I."/>
            <person name="Morin E."/>
            <person name="Murat C."/>
            <person name="Nagy L.G."/>
            <person name="Nolan M."/>
            <person name="Ohm R.A."/>
            <person name="Patyshakuliyeva A."/>
            <person name="Rokas A."/>
            <person name="Ruiz-Duenas F.J."/>
            <person name="Sabat G."/>
            <person name="Salamov A."/>
            <person name="Samejima M."/>
            <person name="Schmutz J."/>
            <person name="Slot J.C."/>
            <person name="St John F."/>
            <person name="Stenlid J."/>
            <person name="Sun H."/>
            <person name="Sun S."/>
            <person name="Syed K."/>
            <person name="Tsang A."/>
            <person name="Wiebenga A."/>
            <person name="Young D."/>
            <person name="Pisabarro A."/>
            <person name="Eastwood D.C."/>
            <person name="Martin F."/>
            <person name="Cullen D."/>
            <person name="Grigoriev I.V."/>
            <person name="Hibbett D.S."/>
        </authorList>
    </citation>
    <scope>NUCLEOTIDE SEQUENCE [LARGE SCALE GENOMIC DNA]</scope>
    <source>
        <strain evidence="4">RWD-64-598 SS2</strain>
    </source>
</reference>
<feature type="chain" id="PRO_5024343129" evidence="2">
    <location>
        <begin position="21"/>
        <end position="205"/>
    </location>
</feature>
<dbReference type="Proteomes" id="UP000053558">
    <property type="component" value="Unassembled WGS sequence"/>
</dbReference>
<accession>A0A5M3MAP8</accession>
<evidence type="ECO:0000313" key="4">
    <source>
        <dbReference type="Proteomes" id="UP000053558"/>
    </source>
</evidence>
<evidence type="ECO:0000256" key="2">
    <source>
        <dbReference type="SAM" id="SignalP"/>
    </source>
</evidence>
<dbReference type="RefSeq" id="XP_007774381.1">
    <property type="nucleotide sequence ID" value="XM_007776191.1"/>
</dbReference>
<feature type="signal peptide" evidence="2">
    <location>
        <begin position="1"/>
        <end position="20"/>
    </location>
</feature>
<sequence length="205" mass="20480">MRSFAALALAVTLAATLAAAVPLPQPRVVPVSGQLTGSPSGFNLGARQIQPPVQPLKSTPAAPVANIVNGILGGTGVSLPGLRRSSDSDDAEPISERSLLAGIFSGSANVHPSRRADQSDVDSDSEGISERGLLGGLFGGSAGLVGGNAHVQGLRLRRSSDSNDAGSIEERGLLDGILGGVHVGGVRRAPGLLDELARGGVSGST</sequence>
<dbReference type="GeneID" id="19202299"/>
<dbReference type="AlphaFoldDB" id="A0A5M3MAP8"/>
<proteinExistence type="predicted"/>
<dbReference type="KEGG" id="cput:CONPUDRAFT_147226"/>
<keyword evidence="2" id="KW-0732">Signal</keyword>